<keyword evidence="2" id="KW-1185">Reference proteome</keyword>
<accession>A0ABR2TBT7</accession>
<sequence>MLEHDGEAVRYGLNDTAIGHRNLATRGGNEARLLMQIYPDLHCFLLPAQSNNHSANSLTDQRIGTTVENNVIEAVGYDGNSQNKIMSNPAILGNDELNNKMVSKNLNAADLKISKSLEIRDMASALSNPPQETLSISIDNNKKIWDRFDSPDRPRRPRMDHQECVNLAQLSLWFLQAPTHSSLAPLARVRITYL</sequence>
<gene>
    <name evidence="1" type="ORF">V6N11_076982</name>
</gene>
<dbReference type="EMBL" id="JBBPBN010000006">
    <property type="protein sequence ID" value="KAK9034930.1"/>
    <property type="molecule type" value="Genomic_DNA"/>
</dbReference>
<comment type="caution">
    <text evidence="1">The sequence shown here is derived from an EMBL/GenBank/DDBJ whole genome shotgun (WGS) entry which is preliminary data.</text>
</comment>
<evidence type="ECO:0000313" key="2">
    <source>
        <dbReference type="Proteomes" id="UP001396334"/>
    </source>
</evidence>
<name>A0ABR2TBT7_9ROSI</name>
<protein>
    <submittedName>
        <fullName evidence="1">Uncharacterized protein</fullName>
    </submittedName>
</protein>
<proteinExistence type="predicted"/>
<dbReference type="Proteomes" id="UP001396334">
    <property type="component" value="Unassembled WGS sequence"/>
</dbReference>
<reference evidence="1 2" key="1">
    <citation type="journal article" date="2024" name="G3 (Bethesda)">
        <title>Genome assembly of Hibiscus sabdariffa L. provides insights into metabolisms of medicinal natural products.</title>
        <authorList>
            <person name="Kim T."/>
        </authorList>
    </citation>
    <scope>NUCLEOTIDE SEQUENCE [LARGE SCALE GENOMIC DNA]</scope>
    <source>
        <strain evidence="1">TK-2024</strain>
        <tissue evidence="1">Old leaves</tissue>
    </source>
</reference>
<evidence type="ECO:0000313" key="1">
    <source>
        <dbReference type="EMBL" id="KAK9034930.1"/>
    </source>
</evidence>
<organism evidence="1 2">
    <name type="scientific">Hibiscus sabdariffa</name>
    <name type="common">roselle</name>
    <dbReference type="NCBI Taxonomy" id="183260"/>
    <lineage>
        <taxon>Eukaryota</taxon>
        <taxon>Viridiplantae</taxon>
        <taxon>Streptophyta</taxon>
        <taxon>Embryophyta</taxon>
        <taxon>Tracheophyta</taxon>
        <taxon>Spermatophyta</taxon>
        <taxon>Magnoliopsida</taxon>
        <taxon>eudicotyledons</taxon>
        <taxon>Gunneridae</taxon>
        <taxon>Pentapetalae</taxon>
        <taxon>rosids</taxon>
        <taxon>malvids</taxon>
        <taxon>Malvales</taxon>
        <taxon>Malvaceae</taxon>
        <taxon>Malvoideae</taxon>
        <taxon>Hibiscus</taxon>
    </lineage>
</organism>